<proteinExistence type="predicted"/>
<evidence type="ECO:0000313" key="9">
    <source>
        <dbReference type="EMBL" id="TFD46342.1"/>
    </source>
</evidence>
<evidence type="ECO:0000256" key="6">
    <source>
        <dbReference type="ARBA" id="ARBA00023136"/>
    </source>
</evidence>
<dbReference type="EMBL" id="SOHE01000074">
    <property type="protein sequence ID" value="TFD46342.1"/>
    <property type="molecule type" value="Genomic_DNA"/>
</dbReference>
<accession>A0A4R8ZUE1</accession>
<protein>
    <recommendedName>
        <fullName evidence="8">FHA domain-containing protein</fullName>
    </recommendedName>
</protein>
<evidence type="ECO:0000256" key="4">
    <source>
        <dbReference type="ARBA" id="ARBA00022692"/>
    </source>
</evidence>
<evidence type="ECO:0000256" key="1">
    <source>
        <dbReference type="ARBA" id="ARBA00004651"/>
    </source>
</evidence>
<evidence type="ECO:0000313" key="10">
    <source>
        <dbReference type="Proteomes" id="UP000297447"/>
    </source>
</evidence>
<evidence type="ECO:0000256" key="5">
    <source>
        <dbReference type="ARBA" id="ARBA00022989"/>
    </source>
</evidence>
<keyword evidence="2" id="KW-1003">Cell membrane</keyword>
<keyword evidence="3" id="KW-0597">Phosphoprotein</keyword>
<dbReference type="GO" id="GO:0005886">
    <property type="term" value="C:plasma membrane"/>
    <property type="evidence" value="ECO:0007669"/>
    <property type="project" value="UniProtKB-SubCell"/>
</dbReference>
<comment type="caution">
    <text evidence="9">The sequence shown here is derived from an EMBL/GenBank/DDBJ whole genome shotgun (WGS) entry which is preliminary data.</text>
</comment>
<dbReference type="Gene3D" id="2.60.200.20">
    <property type="match status" value="1"/>
</dbReference>
<dbReference type="OrthoDB" id="3254248at2"/>
<gene>
    <name evidence="9" type="ORF">E3T55_17160</name>
</gene>
<dbReference type="AlphaFoldDB" id="A0A4R8ZUE1"/>
<evidence type="ECO:0000259" key="8">
    <source>
        <dbReference type="PROSITE" id="PS50006"/>
    </source>
</evidence>
<comment type="subcellular location">
    <subcellularLocation>
        <location evidence="1">Cell membrane</location>
        <topology evidence="1">Multi-pass membrane protein</topology>
    </subcellularLocation>
</comment>
<reference evidence="9 10" key="1">
    <citation type="submission" date="2019-03" db="EMBL/GenBank/DDBJ databases">
        <title>Genomics of glacier-inhabiting Cryobacterium strains.</title>
        <authorList>
            <person name="Liu Q."/>
            <person name="Xin Y.-H."/>
        </authorList>
    </citation>
    <scope>NUCLEOTIDE SEQUENCE [LARGE SCALE GENOMIC DNA]</scope>
    <source>
        <strain evidence="9 10">Hh14</strain>
    </source>
</reference>
<evidence type="ECO:0000256" key="7">
    <source>
        <dbReference type="SAM" id="Phobius"/>
    </source>
</evidence>
<sequence>MTQQLAAYGGPFAYTGQQNASIGARVGAYFVDGLIFGSLSVLLTLIFYGLGPDAIGIVIYLLGSILLAIVYWATLSHGQTPGMKVSGVRLVRVQPGTDIDAGGPGVAVVVGRSIVYTLGSYIIVGPLSPLFDGTGANRGWHDKASGTWMINARTDAALRVFGGAATGAAPHTAPGALPTLSAQPLLPPPPPPPAALATPATAAPSFGAVGVGYVALPAPGVPVLAATEASMETVIAPPRAGINRPVQSPPATLGLVPPLTPPAGPLATPPVAGVISAVPGFAVRVPVPPAPVGPPPAAPFAAPFATPFPAPPSGPDLASERALDEDLDETRAVVPAVALARWALRLDTGEAIDVVGNGFLGRNPAAPDARLAQLVPYPDDTKSISKTHLSFGIDGARLWVMDRRSTNGTLLIRSGQPDVAVDADRPTFMQAGDLLALGDRRIAVETR</sequence>
<dbReference type="InterPro" id="IPR051791">
    <property type="entry name" value="Pra-immunoreactive"/>
</dbReference>
<keyword evidence="6 7" id="KW-0472">Membrane</keyword>
<name>A0A4R8ZUE1_9MICO</name>
<feature type="transmembrane region" description="Helical" evidence="7">
    <location>
        <begin position="26"/>
        <end position="48"/>
    </location>
</feature>
<dbReference type="Pfam" id="PF06271">
    <property type="entry name" value="RDD"/>
    <property type="match status" value="1"/>
</dbReference>
<dbReference type="RefSeq" id="WP_134520770.1">
    <property type="nucleotide sequence ID" value="NZ_SOHE01000074.1"/>
</dbReference>
<dbReference type="InterPro" id="IPR000253">
    <property type="entry name" value="FHA_dom"/>
</dbReference>
<evidence type="ECO:0000256" key="3">
    <source>
        <dbReference type="ARBA" id="ARBA00022553"/>
    </source>
</evidence>
<dbReference type="SUPFAM" id="SSF49879">
    <property type="entry name" value="SMAD/FHA domain"/>
    <property type="match status" value="1"/>
</dbReference>
<keyword evidence="10" id="KW-1185">Reference proteome</keyword>
<keyword evidence="4 7" id="KW-0812">Transmembrane</keyword>
<organism evidence="9 10">
    <name type="scientific">Cryobacterium frigoriphilum</name>
    <dbReference type="NCBI Taxonomy" id="1259150"/>
    <lineage>
        <taxon>Bacteria</taxon>
        <taxon>Bacillati</taxon>
        <taxon>Actinomycetota</taxon>
        <taxon>Actinomycetes</taxon>
        <taxon>Micrococcales</taxon>
        <taxon>Microbacteriaceae</taxon>
        <taxon>Cryobacterium</taxon>
    </lineage>
</organism>
<dbReference type="CDD" id="cd00060">
    <property type="entry name" value="FHA"/>
    <property type="match status" value="1"/>
</dbReference>
<keyword evidence="5 7" id="KW-1133">Transmembrane helix</keyword>
<dbReference type="InterPro" id="IPR010432">
    <property type="entry name" value="RDD"/>
</dbReference>
<dbReference type="InterPro" id="IPR008984">
    <property type="entry name" value="SMAD_FHA_dom_sf"/>
</dbReference>
<dbReference type="Proteomes" id="UP000297447">
    <property type="component" value="Unassembled WGS sequence"/>
</dbReference>
<dbReference type="PROSITE" id="PS50006">
    <property type="entry name" value="FHA_DOMAIN"/>
    <property type="match status" value="1"/>
</dbReference>
<evidence type="ECO:0000256" key="2">
    <source>
        <dbReference type="ARBA" id="ARBA00022475"/>
    </source>
</evidence>
<dbReference type="PANTHER" id="PTHR36115">
    <property type="entry name" value="PROLINE-RICH ANTIGEN HOMOLOG-RELATED"/>
    <property type="match status" value="1"/>
</dbReference>
<feature type="domain" description="FHA" evidence="8">
    <location>
        <begin position="358"/>
        <end position="411"/>
    </location>
</feature>
<dbReference type="PANTHER" id="PTHR36115:SF4">
    <property type="entry name" value="MEMBRANE PROTEIN"/>
    <property type="match status" value="1"/>
</dbReference>
<feature type="transmembrane region" description="Helical" evidence="7">
    <location>
        <begin position="54"/>
        <end position="74"/>
    </location>
</feature>